<feature type="chain" id="PRO_5045536178" evidence="6">
    <location>
        <begin position="33"/>
        <end position="260"/>
    </location>
</feature>
<organism evidence="7 8">
    <name type="scientific">Actinomadura fibrosa</name>
    <dbReference type="NCBI Taxonomy" id="111802"/>
    <lineage>
        <taxon>Bacteria</taxon>
        <taxon>Bacillati</taxon>
        <taxon>Actinomycetota</taxon>
        <taxon>Actinomycetes</taxon>
        <taxon>Streptosporangiales</taxon>
        <taxon>Thermomonosporaceae</taxon>
        <taxon>Actinomadura</taxon>
    </lineage>
</organism>
<keyword evidence="6" id="KW-0732">Signal</keyword>
<feature type="signal peptide" evidence="6">
    <location>
        <begin position="1"/>
        <end position="32"/>
    </location>
</feature>
<accession>A0ABW2XJQ0</accession>
<evidence type="ECO:0000313" key="8">
    <source>
        <dbReference type="Proteomes" id="UP001597063"/>
    </source>
</evidence>
<evidence type="ECO:0000256" key="6">
    <source>
        <dbReference type="SAM" id="SignalP"/>
    </source>
</evidence>
<keyword evidence="3" id="KW-1133">Transmembrane helix</keyword>
<keyword evidence="4" id="KW-0472">Membrane</keyword>
<dbReference type="InterPro" id="IPR007343">
    <property type="entry name" value="Uncharacterised_pept_Zn_put"/>
</dbReference>
<proteinExistence type="predicted"/>
<gene>
    <name evidence="7" type="ORF">ACFQZM_19695</name>
</gene>
<dbReference type="Proteomes" id="UP001597063">
    <property type="component" value="Unassembled WGS sequence"/>
</dbReference>
<evidence type="ECO:0000256" key="2">
    <source>
        <dbReference type="ARBA" id="ARBA00022692"/>
    </source>
</evidence>
<keyword evidence="2" id="KW-0812">Transmembrane</keyword>
<comment type="caution">
    <text evidence="7">The sequence shown here is derived from an EMBL/GenBank/DDBJ whole genome shotgun (WGS) entry which is preliminary data.</text>
</comment>
<dbReference type="Pfam" id="PF04228">
    <property type="entry name" value="Zn_peptidase"/>
    <property type="match status" value="1"/>
</dbReference>
<evidence type="ECO:0000313" key="7">
    <source>
        <dbReference type="EMBL" id="MFD0686732.1"/>
    </source>
</evidence>
<name>A0ABW2XJQ0_9ACTN</name>
<sequence length="260" mass="27831">MTETAQHSPRRRPARRTAAALVLAAALVPAGACDLKAGPLPGSTRPAAQNAPADTGSPAPRSGSGTSRIPPGFDETGFQEDLRTAETVTDGFWRKHWTELFTGSYSSPRVLGLYNGRDPSSAPRCGRERLGPDNASYCPAGDFVAWDAGLMRSGYARGDAWVYLVIAHEWGHAVQNRLRRGLVSSAAELQADCLAGATLYGSSDDGTLRFESGDEQEMVDTFQVIGDKTPWTKPGDHGSAVQRLRYFSRGGTGGVRACFR</sequence>
<reference evidence="8" key="1">
    <citation type="journal article" date="2019" name="Int. J. Syst. Evol. Microbiol.">
        <title>The Global Catalogue of Microorganisms (GCM) 10K type strain sequencing project: providing services to taxonomists for standard genome sequencing and annotation.</title>
        <authorList>
            <consortium name="The Broad Institute Genomics Platform"/>
            <consortium name="The Broad Institute Genome Sequencing Center for Infectious Disease"/>
            <person name="Wu L."/>
            <person name="Ma J."/>
        </authorList>
    </citation>
    <scope>NUCLEOTIDE SEQUENCE [LARGE SCALE GENOMIC DNA]</scope>
    <source>
        <strain evidence="8">JCM 9371</strain>
    </source>
</reference>
<comment type="subcellular location">
    <subcellularLocation>
        <location evidence="1">Membrane</location>
        <topology evidence="1">Single-pass membrane protein</topology>
    </subcellularLocation>
</comment>
<protein>
    <submittedName>
        <fullName evidence="7">Neutral zinc metallopeptidase</fullName>
    </submittedName>
</protein>
<evidence type="ECO:0000256" key="3">
    <source>
        <dbReference type="ARBA" id="ARBA00022989"/>
    </source>
</evidence>
<keyword evidence="8" id="KW-1185">Reference proteome</keyword>
<dbReference type="PANTHER" id="PTHR30168:SF0">
    <property type="entry name" value="INNER MEMBRANE PROTEIN"/>
    <property type="match status" value="1"/>
</dbReference>
<dbReference type="RefSeq" id="WP_131757876.1">
    <property type="nucleotide sequence ID" value="NZ_CAACUY010000039.1"/>
</dbReference>
<dbReference type="EMBL" id="JBHTGP010000011">
    <property type="protein sequence ID" value="MFD0686732.1"/>
    <property type="molecule type" value="Genomic_DNA"/>
</dbReference>
<feature type="region of interest" description="Disordered" evidence="5">
    <location>
        <begin position="39"/>
        <end position="79"/>
    </location>
</feature>
<evidence type="ECO:0000256" key="1">
    <source>
        <dbReference type="ARBA" id="ARBA00004167"/>
    </source>
</evidence>
<evidence type="ECO:0000256" key="5">
    <source>
        <dbReference type="SAM" id="MobiDB-lite"/>
    </source>
</evidence>
<evidence type="ECO:0000256" key="4">
    <source>
        <dbReference type="ARBA" id="ARBA00023136"/>
    </source>
</evidence>
<dbReference type="PANTHER" id="PTHR30168">
    <property type="entry name" value="PUTATIVE MEMBRANE PROTEIN YPFJ"/>
    <property type="match status" value="1"/>
</dbReference>
<dbReference type="SUPFAM" id="SSF55486">
    <property type="entry name" value="Metalloproteases ('zincins'), catalytic domain"/>
    <property type="match status" value="1"/>
</dbReference>